<dbReference type="InterPro" id="IPR037502">
    <property type="entry name" value="CBP1"/>
</dbReference>
<proteinExistence type="predicted"/>
<dbReference type="GO" id="GO:0005634">
    <property type="term" value="C:nucleus"/>
    <property type="evidence" value="ECO:0007669"/>
    <property type="project" value="TreeGrafter"/>
</dbReference>
<dbReference type="GO" id="GO:0036033">
    <property type="term" value="F:mediator complex binding"/>
    <property type="evidence" value="ECO:0007669"/>
    <property type="project" value="InterPro"/>
</dbReference>
<organism evidence="2 3">
    <name type="scientific">Cinnamomum micranthum f. kanehirae</name>
    <dbReference type="NCBI Taxonomy" id="337451"/>
    <lineage>
        <taxon>Eukaryota</taxon>
        <taxon>Viridiplantae</taxon>
        <taxon>Streptophyta</taxon>
        <taxon>Embryophyta</taxon>
        <taxon>Tracheophyta</taxon>
        <taxon>Spermatophyta</taxon>
        <taxon>Magnoliopsida</taxon>
        <taxon>Magnoliidae</taxon>
        <taxon>Laurales</taxon>
        <taxon>Lauraceae</taxon>
        <taxon>Cinnamomum</taxon>
    </lineage>
</organism>
<reference evidence="2 3" key="1">
    <citation type="journal article" date="2019" name="Nat. Plants">
        <title>Stout camphor tree genome fills gaps in understanding of flowering plant genome evolution.</title>
        <authorList>
            <person name="Chaw S.M."/>
            <person name="Liu Y.C."/>
            <person name="Wu Y.W."/>
            <person name="Wang H.Y."/>
            <person name="Lin C.I."/>
            <person name="Wu C.S."/>
            <person name="Ke H.M."/>
            <person name="Chang L.Y."/>
            <person name="Hsu C.Y."/>
            <person name="Yang H.T."/>
            <person name="Sudianto E."/>
            <person name="Hsu M.H."/>
            <person name="Wu K.P."/>
            <person name="Wang L.N."/>
            <person name="Leebens-Mack J.H."/>
            <person name="Tsai I.J."/>
        </authorList>
    </citation>
    <scope>NUCLEOTIDE SEQUENCE [LARGE SCALE GENOMIC DNA]</scope>
    <source>
        <strain evidence="3">cv. Chaw 1501</strain>
        <tissue evidence="2">Young leaves</tissue>
    </source>
</reference>
<dbReference type="PANTHER" id="PTHR36345">
    <property type="entry name" value="CCG-BINDING PROTEIN 1"/>
    <property type="match status" value="1"/>
</dbReference>
<dbReference type="GO" id="GO:0005829">
    <property type="term" value="C:cytosol"/>
    <property type="evidence" value="ECO:0007669"/>
    <property type="project" value="TreeGrafter"/>
</dbReference>
<name>A0A3S3MRM5_9MAGN</name>
<evidence type="ECO:0000256" key="1">
    <source>
        <dbReference type="SAM" id="MobiDB-lite"/>
    </source>
</evidence>
<dbReference type="AlphaFoldDB" id="A0A3S3MRM5"/>
<sequence>MMSSVLFPSSSSSSFLLEAPELSRSRASSTICNNSSQRRSVYIPKLEPFCKSKIERGVKGPSFIQKTENELAVLGRNEPSHDIHLRLKPSKSSPTESSPVESV</sequence>
<dbReference type="OrthoDB" id="1924011at2759"/>
<accession>A0A3S3MRM5</accession>
<comment type="caution">
    <text evidence="2">The sequence shown here is derived from an EMBL/GenBank/DDBJ whole genome shotgun (WGS) entry which is preliminary data.</text>
</comment>
<protein>
    <submittedName>
        <fullName evidence="2">CCG-binding protein 1-like protein</fullName>
    </submittedName>
</protein>
<evidence type="ECO:0000313" key="3">
    <source>
        <dbReference type="Proteomes" id="UP000283530"/>
    </source>
</evidence>
<feature type="region of interest" description="Disordered" evidence="1">
    <location>
        <begin position="80"/>
        <end position="103"/>
    </location>
</feature>
<keyword evidence="3" id="KW-1185">Reference proteome</keyword>
<feature type="compositionally biased region" description="Low complexity" evidence="1">
    <location>
        <begin position="90"/>
        <end position="103"/>
    </location>
</feature>
<dbReference type="EMBL" id="QPKB01000001">
    <property type="protein sequence ID" value="RWR73552.1"/>
    <property type="molecule type" value="Genomic_DNA"/>
</dbReference>
<dbReference type="GO" id="GO:0010183">
    <property type="term" value="P:pollen tube guidance"/>
    <property type="evidence" value="ECO:0007669"/>
    <property type="project" value="InterPro"/>
</dbReference>
<gene>
    <name evidence="2" type="ORF">CKAN_00184200</name>
</gene>
<dbReference type="Proteomes" id="UP000283530">
    <property type="component" value="Unassembled WGS sequence"/>
</dbReference>
<feature type="region of interest" description="Disordered" evidence="1">
    <location>
        <begin position="1"/>
        <end position="20"/>
    </location>
</feature>
<dbReference type="PANTHER" id="PTHR36345:SF1">
    <property type="entry name" value="CCG-BINDING PROTEIN 1"/>
    <property type="match status" value="1"/>
</dbReference>
<evidence type="ECO:0000313" key="2">
    <source>
        <dbReference type="EMBL" id="RWR73552.1"/>
    </source>
</evidence>